<evidence type="ECO:0000256" key="2">
    <source>
        <dbReference type="ARBA" id="ARBA00010488"/>
    </source>
</evidence>
<dbReference type="EMBL" id="CP061281">
    <property type="protein sequence ID" value="QNS06404.1"/>
    <property type="molecule type" value="Genomic_DNA"/>
</dbReference>
<dbReference type="SUPFAM" id="SSF53448">
    <property type="entry name" value="Nucleotide-diphospho-sugar transferases"/>
    <property type="match status" value="1"/>
</dbReference>
<feature type="region of interest" description="Disordered" evidence="7">
    <location>
        <begin position="736"/>
        <end position="768"/>
    </location>
</feature>
<comment type="subcellular location">
    <subcellularLocation>
        <location evidence="1">Cell membrane</location>
        <topology evidence="1">Peripheral membrane protein</topology>
    </subcellularLocation>
</comment>
<dbReference type="CDD" id="cd00761">
    <property type="entry name" value="Glyco_tranf_GTA_type"/>
    <property type="match status" value="1"/>
</dbReference>
<name>A0A7H1BCE9_9ACTN</name>
<dbReference type="Gene3D" id="3.40.50.12580">
    <property type="match status" value="1"/>
</dbReference>
<keyword evidence="5" id="KW-0777">Teichoic acid biosynthesis</keyword>
<organism evidence="9 10">
    <name type="scientific">Streptomyces xanthii</name>
    <dbReference type="NCBI Taxonomy" id="2768069"/>
    <lineage>
        <taxon>Bacteria</taxon>
        <taxon>Bacillati</taxon>
        <taxon>Actinomycetota</taxon>
        <taxon>Actinomycetes</taxon>
        <taxon>Kitasatosporales</taxon>
        <taxon>Streptomycetaceae</taxon>
        <taxon>Streptomyces</taxon>
    </lineage>
</organism>
<dbReference type="Gene3D" id="3.90.550.10">
    <property type="entry name" value="Spore Coat Polysaccharide Biosynthesis Protein SpsA, Chain A"/>
    <property type="match status" value="1"/>
</dbReference>
<dbReference type="Proteomes" id="UP000516428">
    <property type="component" value="Chromosome"/>
</dbReference>
<keyword evidence="10" id="KW-1185">Reference proteome</keyword>
<evidence type="ECO:0000256" key="4">
    <source>
        <dbReference type="ARBA" id="ARBA00022679"/>
    </source>
</evidence>
<sequence length="768" mass="87218">MSHAENAIAPRISLVVPVYRVQGYLRACLDSILDQSFTDFEIVAIDDASPDACGRILDEYAARDERVVPVHLTENQGIGKARDLGALRARGDYIFFLDSDDTLAEGALQAVADRLDLTADPDILLLNHVRTYWTNRVQASAAGEMLAAAGKDVFTALERPEYLTMFAVVWNRVYRREFYVGNEFTFTDGIYEDALMVYKTMLTAERIACLEQVCVEYRQRRQGNSMRTPGRKHFGIFEQYARLFAFLDERPHLEPVRALMFERMVSHFLFTLVRPDRIVPSDRASFFKRSAQQYRRFKPAGFTRPEGMTGVRFELLERGSYPAYQAFELAGATKSKLRKRALKTKNVLGRKAYDQLYRMYQRRPIDENLAVYSAYWNRGVACNPAAIYHKAKELAPHVHGVWVVRAGDEENVPAGVDYVVSRSPRYWEVMARAKYLVNNVNFPNEIVKRPGQVHLQTHHGTPLKQMGIDQQRFPAAAKNMSFHKMLERVDKWDFSLSSNQHSTEIWERVYPCAFENIDSGYPRNDVYFQATSADVARIRAELGIQDGQTAILYCPTVRDYQKGFIPRLDLERLCRELGPDHVVLVRAHYFYGADPQLAALQERGLIKDVSRYPVVEDLCLASDVLITDYSSIMFDYACLDRPIVSYVDDWDVYSKARGVYFDLLSQEPGQTPGATATSEDELIEVFRSGAWNGERAAALRQAFRERFVQYDDGHAAERVVRRIFLNQEATPAVLPLAERTPAPRPAQATDRAGVTTGGTAGDADLVGA</sequence>
<keyword evidence="4 9" id="KW-0808">Transferase</keyword>
<reference evidence="9 10" key="1">
    <citation type="submission" date="2020-09" db="EMBL/GenBank/DDBJ databases">
        <title>A novel species.</title>
        <authorList>
            <person name="Gao J."/>
        </authorList>
    </citation>
    <scope>NUCLEOTIDE SEQUENCE [LARGE SCALE GENOMIC DNA]</scope>
    <source>
        <strain evidence="9 10">CRXT-Y-14</strain>
    </source>
</reference>
<dbReference type="GO" id="GO:0019350">
    <property type="term" value="P:teichoic acid biosynthetic process"/>
    <property type="evidence" value="ECO:0007669"/>
    <property type="project" value="UniProtKB-KW"/>
</dbReference>
<dbReference type="Pfam" id="PF04464">
    <property type="entry name" value="Glyphos_transf"/>
    <property type="match status" value="1"/>
</dbReference>
<evidence type="ECO:0000256" key="3">
    <source>
        <dbReference type="ARBA" id="ARBA00022475"/>
    </source>
</evidence>
<dbReference type="AlphaFoldDB" id="A0A7H1BCE9"/>
<dbReference type="InterPro" id="IPR043149">
    <property type="entry name" value="TagF_N"/>
</dbReference>
<evidence type="ECO:0000256" key="5">
    <source>
        <dbReference type="ARBA" id="ARBA00022944"/>
    </source>
</evidence>
<accession>A0A7H1BCE9</accession>
<evidence type="ECO:0000259" key="8">
    <source>
        <dbReference type="Pfam" id="PF00535"/>
    </source>
</evidence>
<evidence type="ECO:0000313" key="9">
    <source>
        <dbReference type="EMBL" id="QNS06404.1"/>
    </source>
</evidence>
<dbReference type="PANTHER" id="PTHR37316">
    <property type="entry name" value="TEICHOIC ACID GLYCEROL-PHOSPHATE PRIMASE"/>
    <property type="match status" value="1"/>
</dbReference>
<evidence type="ECO:0000256" key="1">
    <source>
        <dbReference type="ARBA" id="ARBA00004202"/>
    </source>
</evidence>
<evidence type="ECO:0000256" key="7">
    <source>
        <dbReference type="SAM" id="MobiDB-lite"/>
    </source>
</evidence>
<dbReference type="KEGG" id="sxn:IAG42_24355"/>
<feature type="domain" description="Glycosyltransferase 2-like" evidence="8">
    <location>
        <begin position="13"/>
        <end position="136"/>
    </location>
</feature>
<proteinExistence type="inferred from homology"/>
<dbReference type="InterPro" id="IPR029044">
    <property type="entry name" value="Nucleotide-diphossugar_trans"/>
</dbReference>
<gene>
    <name evidence="9" type="ORF">IAG42_24355</name>
</gene>
<dbReference type="PANTHER" id="PTHR37316:SF3">
    <property type="entry name" value="TEICHOIC ACID GLYCEROL-PHOSPHATE TRANSFERASE"/>
    <property type="match status" value="1"/>
</dbReference>
<evidence type="ECO:0000313" key="10">
    <source>
        <dbReference type="Proteomes" id="UP000516428"/>
    </source>
</evidence>
<dbReference type="Pfam" id="PF00535">
    <property type="entry name" value="Glycos_transf_2"/>
    <property type="match status" value="1"/>
</dbReference>
<dbReference type="InterPro" id="IPR007554">
    <property type="entry name" value="Glycerophosphate_synth"/>
</dbReference>
<dbReference type="SUPFAM" id="SSF53756">
    <property type="entry name" value="UDP-Glycosyltransferase/glycogen phosphorylase"/>
    <property type="match status" value="1"/>
</dbReference>
<evidence type="ECO:0000256" key="6">
    <source>
        <dbReference type="ARBA" id="ARBA00023136"/>
    </source>
</evidence>
<dbReference type="FunFam" id="3.90.550.10:FF:000196">
    <property type="entry name" value="Glycosyl transferase"/>
    <property type="match status" value="1"/>
</dbReference>
<protein>
    <submittedName>
        <fullName evidence="9">Bifunctional glycosyltransferase family 2 protein/CDP-glycerol:glycerophosphate glycerophosphotransferase</fullName>
    </submittedName>
</protein>
<dbReference type="Gene3D" id="3.40.50.11820">
    <property type="match status" value="1"/>
</dbReference>
<dbReference type="InterPro" id="IPR051612">
    <property type="entry name" value="Teichoic_Acid_Biosynth"/>
</dbReference>
<dbReference type="GO" id="GO:0047355">
    <property type="term" value="F:CDP-glycerol glycerophosphotransferase activity"/>
    <property type="evidence" value="ECO:0007669"/>
    <property type="project" value="InterPro"/>
</dbReference>
<dbReference type="InterPro" id="IPR001173">
    <property type="entry name" value="Glyco_trans_2-like"/>
</dbReference>
<keyword evidence="6" id="KW-0472">Membrane</keyword>
<dbReference type="InterPro" id="IPR043148">
    <property type="entry name" value="TagF_C"/>
</dbReference>
<dbReference type="RefSeq" id="WP_188339087.1">
    <property type="nucleotide sequence ID" value="NZ_CP061281.1"/>
</dbReference>
<keyword evidence="3" id="KW-1003">Cell membrane</keyword>
<dbReference type="GO" id="GO:0005886">
    <property type="term" value="C:plasma membrane"/>
    <property type="evidence" value="ECO:0007669"/>
    <property type="project" value="UniProtKB-SubCell"/>
</dbReference>
<comment type="similarity">
    <text evidence="2">Belongs to the CDP-glycerol glycerophosphotransferase family.</text>
</comment>